<evidence type="ECO:0000256" key="3">
    <source>
        <dbReference type="ARBA" id="ARBA00022723"/>
    </source>
</evidence>
<dbReference type="Gene3D" id="3.90.380.10">
    <property type="entry name" value="Naphthalene 1,2-dioxygenase Alpha Subunit, Chain A, domain 1"/>
    <property type="match status" value="1"/>
</dbReference>
<dbReference type="Gene3D" id="2.102.10.10">
    <property type="entry name" value="Rieske [2Fe-2S] iron-sulphur domain"/>
    <property type="match status" value="1"/>
</dbReference>
<evidence type="ECO:0000256" key="2">
    <source>
        <dbReference type="ARBA" id="ARBA00022714"/>
    </source>
</evidence>
<evidence type="ECO:0000256" key="1">
    <source>
        <dbReference type="ARBA" id="ARBA00001962"/>
    </source>
</evidence>
<keyword evidence="2" id="KW-0001">2Fe-2S</keyword>
<dbReference type="Pfam" id="PF19298">
    <property type="entry name" value="KshA_C"/>
    <property type="match status" value="1"/>
</dbReference>
<evidence type="ECO:0000313" key="9">
    <source>
        <dbReference type="Proteomes" id="UP000494170"/>
    </source>
</evidence>
<evidence type="ECO:0000259" key="7">
    <source>
        <dbReference type="PROSITE" id="PS51296"/>
    </source>
</evidence>
<dbReference type="GO" id="GO:0051537">
    <property type="term" value="F:2 iron, 2 sulfur cluster binding"/>
    <property type="evidence" value="ECO:0007669"/>
    <property type="project" value="UniProtKB-KW"/>
</dbReference>
<feature type="domain" description="Rieske" evidence="7">
    <location>
        <begin position="32"/>
        <end position="134"/>
    </location>
</feature>
<keyword evidence="4" id="KW-0560">Oxidoreductase</keyword>
<dbReference type="GO" id="GO:0046872">
    <property type="term" value="F:metal ion binding"/>
    <property type="evidence" value="ECO:0007669"/>
    <property type="project" value="UniProtKB-KW"/>
</dbReference>
<dbReference type="GO" id="GO:0008203">
    <property type="term" value="P:cholesterol metabolic process"/>
    <property type="evidence" value="ECO:0007669"/>
    <property type="project" value="InterPro"/>
</dbReference>
<sequence length="377" mass="41707">MSDCTVPAGRHPIQPIHRIQAAPIEPRYARGWHCLGLADDYRDGKAHGLSIFGTRVVVFEGDDGQLRVLDGYCPHMGADLAQGRIDGDTLVCPFHGWTWAGDGACAAIPYSQRIPPKARIKSWPVAEQNRLLFVWNDPEGHAPDPSLAIPRIKACFSDEWSDWAIVKWVINTNCRELIDNQSDMAHFGPVHGAPIDYFCNTFAGPIAYQKLRGGSSRLAESGGLTADSAYFGPAYHVTLMTGEAQGQPISSILLNSHVPIDTNSFELRFGVKVHKNPALTDAQNREMVDGYVHAAQSAFREDVAIWDHKTRVDNPLLCEGDGPIYRLRQWYQQFYTDVAALPAQHATVEVHEYRGDDTGWHKLADVPADAASRLSTI</sequence>
<dbReference type="PANTHER" id="PTHR21266:SF60">
    <property type="entry name" value="3-KETOSTEROID-9-ALPHA-MONOOXYGENASE, OXYGENASE COMPONENT"/>
    <property type="match status" value="1"/>
</dbReference>
<name>A0A6P2IHR2_BURL3</name>
<evidence type="ECO:0000256" key="5">
    <source>
        <dbReference type="ARBA" id="ARBA00023004"/>
    </source>
</evidence>
<evidence type="ECO:0000313" key="8">
    <source>
        <dbReference type="EMBL" id="VWB30604.1"/>
    </source>
</evidence>
<dbReference type="PROSITE" id="PS51296">
    <property type="entry name" value="RIESKE"/>
    <property type="match status" value="1"/>
</dbReference>
<proteinExistence type="predicted"/>
<dbReference type="InterPro" id="IPR045605">
    <property type="entry name" value="KshA-like_C"/>
</dbReference>
<keyword evidence="3" id="KW-0479">Metal-binding</keyword>
<dbReference type="InterPro" id="IPR017941">
    <property type="entry name" value="Rieske_2Fe-2S"/>
</dbReference>
<comment type="cofactor">
    <cofactor evidence="1">
        <name>Fe cation</name>
        <dbReference type="ChEBI" id="CHEBI:24875"/>
    </cofactor>
</comment>
<evidence type="ECO:0000256" key="6">
    <source>
        <dbReference type="ARBA" id="ARBA00023014"/>
    </source>
</evidence>
<dbReference type="Pfam" id="PF00355">
    <property type="entry name" value="Rieske"/>
    <property type="match status" value="1"/>
</dbReference>
<gene>
    <name evidence="8" type="ORF">BLA6863_01306</name>
</gene>
<evidence type="ECO:0000256" key="4">
    <source>
        <dbReference type="ARBA" id="ARBA00023002"/>
    </source>
</evidence>
<dbReference type="SUPFAM" id="SSF55961">
    <property type="entry name" value="Bet v1-like"/>
    <property type="match status" value="1"/>
</dbReference>
<keyword evidence="6" id="KW-0411">Iron-sulfur</keyword>
<keyword evidence="5" id="KW-0408">Iron</keyword>
<dbReference type="SUPFAM" id="SSF50022">
    <property type="entry name" value="ISP domain"/>
    <property type="match status" value="1"/>
</dbReference>
<dbReference type="AlphaFoldDB" id="A0A6P2IHR2"/>
<dbReference type="PANTHER" id="PTHR21266">
    <property type="entry name" value="IRON-SULFUR DOMAIN CONTAINING PROTEIN"/>
    <property type="match status" value="1"/>
</dbReference>
<protein>
    <submittedName>
        <fullName evidence="8">3-ketosteroid-9-alpha-hydroxylase oxygenase subunit</fullName>
    </submittedName>
</protein>
<organism evidence="8 9">
    <name type="scientific">Burkholderia lata (strain ATCC 17760 / DSM 23089 / LMG 22485 / NCIMB 9086 / R18194 / 383)</name>
    <dbReference type="NCBI Taxonomy" id="482957"/>
    <lineage>
        <taxon>Bacteria</taxon>
        <taxon>Pseudomonadati</taxon>
        <taxon>Pseudomonadota</taxon>
        <taxon>Betaproteobacteria</taxon>
        <taxon>Burkholderiales</taxon>
        <taxon>Burkholderiaceae</taxon>
        <taxon>Burkholderia</taxon>
        <taxon>Burkholderia cepacia complex</taxon>
    </lineage>
</organism>
<dbReference type="InterPro" id="IPR036922">
    <property type="entry name" value="Rieske_2Fe-2S_sf"/>
</dbReference>
<dbReference type="RefSeq" id="WP_217469052.1">
    <property type="nucleotide sequence ID" value="NZ_CABVPY010000006.1"/>
</dbReference>
<dbReference type="EMBL" id="CABVPY010000006">
    <property type="protein sequence ID" value="VWB30604.1"/>
    <property type="molecule type" value="Genomic_DNA"/>
</dbReference>
<dbReference type="Proteomes" id="UP000494170">
    <property type="component" value="Unassembled WGS sequence"/>
</dbReference>
<dbReference type="GO" id="GO:0016491">
    <property type="term" value="F:oxidoreductase activity"/>
    <property type="evidence" value="ECO:0007669"/>
    <property type="project" value="UniProtKB-KW"/>
</dbReference>
<dbReference type="InterPro" id="IPR050584">
    <property type="entry name" value="Cholesterol_7-desaturase"/>
</dbReference>
<accession>A0A6P2IHR2</accession>
<reference evidence="8 9" key="1">
    <citation type="submission" date="2019-09" db="EMBL/GenBank/DDBJ databases">
        <authorList>
            <person name="Depoorter E."/>
        </authorList>
    </citation>
    <scope>NUCLEOTIDE SEQUENCE [LARGE SCALE GENOMIC DNA]</scope>
    <source>
        <strain evidence="8">LMG 6863</strain>
    </source>
</reference>